<evidence type="ECO:0000313" key="2">
    <source>
        <dbReference type="Proteomes" id="UP001145114"/>
    </source>
</evidence>
<proteinExistence type="predicted"/>
<keyword evidence="2" id="KW-1185">Reference proteome</keyword>
<sequence length="160" mass="16279">DWDRGVGTVLYNPAARVPTVSSTSNPYVNNLRTAAEFMHSSDTERPASSQGIAGDIGVGGLGSVHRHRSHTVSVPRMGNGGDFLSRSSSSSIPMPNPAIGASFPRPSDSGSMTPTSAAGAGPVAAPGALFAGIRNASSRLRSQSVSVQALGGRVPNVPEL</sequence>
<organism evidence="1 2">
    <name type="scientific">Spiromyces aspiralis</name>
    <dbReference type="NCBI Taxonomy" id="68401"/>
    <lineage>
        <taxon>Eukaryota</taxon>
        <taxon>Fungi</taxon>
        <taxon>Fungi incertae sedis</taxon>
        <taxon>Zoopagomycota</taxon>
        <taxon>Kickxellomycotina</taxon>
        <taxon>Kickxellomycetes</taxon>
        <taxon>Kickxellales</taxon>
        <taxon>Kickxellaceae</taxon>
        <taxon>Spiromyces</taxon>
    </lineage>
</organism>
<gene>
    <name evidence="1" type="ORF">EV182_008810</name>
</gene>
<name>A0ACC1H7Y5_9FUNG</name>
<accession>A0ACC1H7Y5</accession>
<dbReference type="EMBL" id="JAMZIH010010012">
    <property type="protein sequence ID" value="KAJ1669323.1"/>
    <property type="molecule type" value="Genomic_DNA"/>
</dbReference>
<feature type="non-terminal residue" evidence="1">
    <location>
        <position position="160"/>
    </location>
</feature>
<feature type="non-terminal residue" evidence="1">
    <location>
        <position position="1"/>
    </location>
</feature>
<protein>
    <submittedName>
        <fullName evidence="1">Uncharacterized protein</fullName>
    </submittedName>
</protein>
<reference evidence="1" key="1">
    <citation type="submission" date="2022-06" db="EMBL/GenBank/DDBJ databases">
        <title>Phylogenomic reconstructions and comparative analyses of Kickxellomycotina fungi.</title>
        <authorList>
            <person name="Reynolds N.K."/>
            <person name="Stajich J.E."/>
            <person name="Barry K."/>
            <person name="Grigoriev I.V."/>
            <person name="Crous P."/>
            <person name="Smith M.E."/>
        </authorList>
    </citation>
    <scope>NUCLEOTIDE SEQUENCE</scope>
    <source>
        <strain evidence="1">RSA 2271</strain>
    </source>
</reference>
<evidence type="ECO:0000313" key="1">
    <source>
        <dbReference type="EMBL" id="KAJ1669323.1"/>
    </source>
</evidence>
<comment type="caution">
    <text evidence="1">The sequence shown here is derived from an EMBL/GenBank/DDBJ whole genome shotgun (WGS) entry which is preliminary data.</text>
</comment>
<dbReference type="Proteomes" id="UP001145114">
    <property type="component" value="Unassembled WGS sequence"/>
</dbReference>